<dbReference type="PRINTS" id="PR00502">
    <property type="entry name" value="NUDIXFAMILY"/>
</dbReference>
<dbReference type="CDD" id="cd02883">
    <property type="entry name" value="NUDIX_Hydrolase"/>
    <property type="match status" value="1"/>
</dbReference>
<dbReference type="InterPro" id="IPR020084">
    <property type="entry name" value="NUDIX_hydrolase_CS"/>
</dbReference>
<feature type="domain" description="Nudix hydrolase" evidence="3">
    <location>
        <begin position="29"/>
        <end position="160"/>
    </location>
</feature>
<keyword evidence="1 2" id="KW-0378">Hydrolase</keyword>
<proteinExistence type="inferred from homology"/>
<dbReference type="InterPro" id="IPR020476">
    <property type="entry name" value="Nudix_hydrolase"/>
</dbReference>
<dbReference type="AlphaFoldDB" id="A0A1F8F0N6"/>
<protein>
    <recommendedName>
        <fullName evidence="3">Nudix hydrolase domain-containing protein</fullName>
    </recommendedName>
</protein>
<dbReference type="Gene3D" id="3.90.79.10">
    <property type="entry name" value="Nucleoside Triphosphate Pyrophosphohydrolase"/>
    <property type="match status" value="1"/>
</dbReference>
<dbReference type="EMBL" id="MGJN01000016">
    <property type="protein sequence ID" value="OGN06701.1"/>
    <property type="molecule type" value="Genomic_DNA"/>
</dbReference>
<comment type="caution">
    <text evidence="4">The sequence shown here is derived from an EMBL/GenBank/DDBJ whole genome shotgun (WGS) entry which is preliminary data.</text>
</comment>
<comment type="similarity">
    <text evidence="2">Belongs to the Nudix hydrolase family.</text>
</comment>
<dbReference type="GO" id="GO:0016787">
    <property type="term" value="F:hydrolase activity"/>
    <property type="evidence" value="ECO:0007669"/>
    <property type="project" value="UniProtKB-KW"/>
</dbReference>
<evidence type="ECO:0000256" key="1">
    <source>
        <dbReference type="ARBA" id="ARBA00022801"/>
    </source>
</evidence>
<dbReference type="Pfam" id="PF00293">
    <property type="entry name" value="NUDIX"/>
    <property type="match status" value="1"/>
</dbReference>
<dbReference type="PANTHER" id="PTHR43736">
    <property type="entry name" value="ADP-RIBOSE PYROPHOSPHATASE"/>
    <property type="match status" value="1"/>
</dbReference>
<organism evidence="4 5">
    <name type="scientific">Candidatus Yanofskybacteria bacterium RIFCSPHIGHO2_02_FULL_38_22b</name>
    <dbReference type="NCBI Taxonomy" id="1802673"/>
    <lineage>
        <taxon>Bacteria</taxon>
        <taxon>Candidatus Yanofskyibacteriota</taxon>
    </lineage>
</organism>
<reference evidence="4 5" key="1">
    <citation type="journal article" date="2016" name="Nat. Commun.">
        <title>Thousands of microbial genomes shed light on interconnected biogeochemical processes in an aquifer system.</title>
        <authorList>
            <person name="Anantharaman K."/>
            <person name="Brown C.T."/>
            <person name="Hug L.A."/>
            <person name="Sharon I."/>
            <person name="Castelle C.J."/>
            <person name="Probst A.J."/>
            <person name="Thomas B.C."/>
            <person name="Singh A."/>
            <person name="Wilkins M.J."/>
            <person name="Karaoz U."/>
            <person name="Brodie E.L."/>
            <person name="Williams K.H."/>
            <person name="Hubbard S.S."/>
            <person name="Banfield J.F."/>
        </authorList>
    </citation>
    <scope>NUCLEOTIDE SEQUENCE [LARGE SCALE GENOMIC DNA]</scope>
</reference>
<dbReference type="Proteomes" id="UP000176834">
    <property type="component" value="Unassembled WGS sequence"/>
</dbReference>
<dbReference type="PANTHER" id="PTHR43736:SF1">
    <property type="entry name" value="DIHYDRONEOPTERIN TRIPHOSPHATE DIPHOSPHATASE"/>
    <property type="match status" value="1"/>
</dbReference>
<dbReference type="SUPFAM" id="SSF55811">
    <property type="entry name" value="Nudix"/>
    <property type="match status" value="1"/>
</dbReference>
<accession>A0A1F8F0N6</accession>
<dbReference type="PROSITE" id="PS51462">
    <property type="entry name" value="NUDIX"/>
    <property type="match status" value="1"/>
</dbReference>
<evidence type="ECO:0000256" key="2">
    <source>
        <dbReference type="RuleBase" id="RU003476"/>
    </source>
</evidence>
<dbReference type="PROSITE" id="PS00893">
    <property type="entry name" value="NUDIX_BOX"/>
    <property type="match status" value="1"/>
</dbReference>
<evidence type="ECO:0000313" key="4">
    <source>
        <dbReference type="EMBL" id="OGN06701.1"/>
    </source>
</evidence>
<dbReference type="InterPro" id="IPR000086">
    <property type="entry name" value="NUDIX_hydrolase_dom"/>
</dbReference>
<gene>
    <name evidence="4" type="ORF">A3B86_04655</name>
</gene>
<name>A0A1F8F0N6_9BACT</name>
<evidence type="ECO:0000259" key="3">
    <source>
        <dbReference type="PROSITE" id="PS51462"/>
    </source>
</evidence>
<evidence type="ECO:0000313" key="5">
    <source>
        <dbReference type="Proteomes" id="UP000176834"/>
    </source>
</evidence>
<dbReference type="InterPro" id="IPR015797">
    <property type="entry name" value="NUDIX_hydrolase-like_dom_sf"/>
</dbReference>
<sequence length="163" mass="18445">MEIKSQLKNRSGQILNLVYRDADSFSELGERVIFGVHGYCFYGEKLVVVYATAKGYWTPPGGGVEPGESVEQALTREVREETNMKIVAQRLIGYQDVFEPTGIVTETRSVCIVEPIGHFKSDPGGEITEIKLINPKDYKKYFDWGTVGEHLMKRALEVKERIK</sequence>